<dbReference type="InterPro" id="IPR036249">
    <property type="entry name" value="Thioredoxin-like_sf"/>
</dbReference>
<evidence type="ECO:0000313" key="3">
    <source>
        <dbReference type="Proteomes" id="UP000318422"/>
    </source>
</evidence>
<dbReference type="Gene3D" id="3.40.30.10">
    <property type="entry name" value="Glutaredoxin"/>
    <property type="match status" value="1"/>
</dbReference>
<dbReference type="InterPro" id="IPR013766">
    <property type="entry name" value="Thioredoxin_domain"/>
</dbReference>
<evidence type="ECO:0000313" key="2">
    <source>
        <dbReference type="EMBL" id="GEC96966.1"/>
    </source>
</evidence>
<dbReference type="RefSeq" id="WP_141353817.1">
    <property type="nucleotide sequence ID" value="NZ_BJNV01000059.1"/>
</dbReference>
<keyword evidence="3" id="KW-1185">Reference proteome</keyword>
<dbReference type="GO" id="GO:0016209">
    <property type="term" value="F:antioxidant activity"/>
    <property type="evidence" value="ECO:0007669"/>
    <property type="project" value="InterPro"/>
</dbReference>
<dbReference type="CDD" id="cd02969">
    <property type="entry name" value="PRX_like1"/>
    <property type="match status" value="1"/>
</dbReference>
<evidence type="ECO:0000259" key="1">
    <source>
        <dbReference type="PROSITE" id="PS51352"/>
    </source>
</evidence>
<dbReference type="InterPro" id="IPR000866">
    <property type="entry name" value="AhpC/TSA"/>
</dbReference>
<protein>
    <submittedName>
        <fullName evidence="2">Thioredoxin family protein</fullName>
    </submittedName>
</protein>
<dbReference type="PROSITE" id="PS51352">
    <property type="entry name" value="THIOREDOXIN_2"/>
    <property type="match status" value="1"/>
</dbReference>
<accession>A0A4Y4CXA6</accession>
<proteinExistence type="predicted"/>
<dbReference type="Pfam" id="PF00578">
    <property type="entry name" value="AhpC-TSA"/>
    <property type="match status" value="1"/>
</dbReference>
<dbReference type="InterPro" id="IPR047262">
    <property type="entry name" value="PRX-like1"/>
</dbReference>
<dbReference type="EMBL" id="BJNV01000059">
    <property type="protein sequence ID" value="GEC96966.1"/>
    <property type="molecule type" value="Genomic_DNA"/>
</dbReference>
<comment type="caution">
    <text evidence="2">The sequence shown here is derived from an EMBL/GenBank/DDBJ whole genome shotgun (WGS) entry which is preliminary data.</text>
</comment>
<dbReference type="OrthoDB" id="9809746at2"/>
<reference evidence="2 3" key="1">
    <citation type="submission" date="2019-06" db="EMBL/GenBank/DDBJ databases">
        <title>Whole genome shotgun sequence of Zoogloea ramigera NBRC 15342.</title>
        <authorList>
            <person name="Hosoyama A."/>
            <person name="Uohara A."/>
            <person name="Ohji S."/>
            <person name="Ichikawa N."/>
        </authorList>
    </citation>
    <scope>NUCLEOTIDE SEQUENCE [LARGE SCALE GENOMIC DNA]</scope>
    <source>
        <strain evidence="2 3">NBRC 15342</strain>
    </source>
</reference>
<dbReference type="GO" id="GO:0016491">
    <property type="term" value="F:oxidoreductase activity"/>
    <property type="evidence" value="ECO:0007669"/>
    <property type="project" value="InterPro"/>
</dbReference>
<dbReference type="SUPFAM" id="SSF52833">
    <property type="entry name" value="Thioredoxin-like"/>
    <property type="match status" value="1"/>
</dbReference>
<gene>
    <name evidence="2" type="ORF">ZRA01_30390</name>
</gene>
<sequence>MVSLTTPLCDFGWSAPDFTLPGIDGKPHSLSSCRGPRGLLVMFICNHCPYVKAVLPRILRDCRELAGLGIGAVAIMSNDPTDYPEDSFDNMRRIATEMDFPFPYLLDASQAVAKAYGAVCTPDFFGFDAGLGLQYRGRLDASGKAPAPADARRELFEAMREVAATGHGPRAQTAGMGCSIKWREAP</sequence>
<dbReference type="PANTHER" id="PTHR43640:SF1">
    <property type="entry name" value="THIOREDOXIN-DEPENDENT PEROXIREDOXIN"/>
    <property type="match status" value="1"/>
</dbReference>
<dbReference type="AlphaFoldDB" id="A0A4Y4CXA6"/>
<name>A0A4Y4CXA6_ZOORA</name>
<organism evidence="2 3">
    <name type="scientific">Zoogloea ramigera</name>
    <dbReference type="NCBI Taxonomy" id="350"/>
    <lineage>
        <taxon>Bacteria</taxon>
        <taxon>Pseudomonadati</taxon>
        <taxon>Pseudomonadota</taxon>
        <taxon>Betaproteobacteria</taxon>
        <taxon>Rhodocyclales</taxon>
        <taxon>Zoogloeaceae</taxon>
        <taxon>Zoogloea</taxon>
    </lineage>
</organism>
<dbReference type="PANTHER" id="PTHR43640">
    <property type="entry name" value="OS07G0260300 PROTEIN"/>
    <property type="match status" value="1"/>
</dbReference>
<dbReference type="Proteomes" id="UP000318422">
    <property type="component" value="Unassembled WGS sequence"/>
</dbReference>
<feature type="domain" description="Thioredoxin" evidence="1">
    <location>
        <begin position="9"/>
        <end position="161"/>
    </location>
</feature>